<dbReference type="EMBL" id="JAPFFF010000063">
    <property type="protein sequence ID" value="KAK8836749.1"/>
    <property type="molecule type" value="Genomic_DNA"/>
</dbReference>
<comment type="caution">
    <text evidence="1">The sequence shown here is derived from an EMBL/GenBank/DDBJ whole genome shotgun (WGS) entry which is preliminary data.</text>
</comment>
<sequence length="370" mass="43892">MSEIQNILDEMKSIQEKLLEYIENESSAEDSFTNLTNIFTNLNIHENSYKLRSLLHMLLAIAENHHSDPSFYQKIERILSLFKSSIKKFYSNSEIINIFKNDKRILLFSIKEGIINVDNYFIKTITTVKYKTEKFPNYFQPELKPLFNDEILSKIGDNKYRKELVEQIQKDLPDNFERDRLKGENPDPVCQMIQNDIADDFIAYLNQTNLPINSYITHSIFEKNSFLNKRKNITMIEYAAFFGSMAIMKYFQFKNADLLPSLWIYAVHSNNPAMIHFLEENNVKPEMECLVEAIKCHHNNIANYLLENFFENEKSSPIIFISALKSYNLYFIEKWRIETELFYYLCKYDYCLFVDLLLKNQSIDVNQKKI</sequence>
<evidence type="ECO:0008006" key="3">
    <source>
        <dbReference type="Google" id="ProtNLM"/>
    </source>
</evidence>
<dbReference type="PANTHER" id="PTHR24159">
    <property type="match status" value="1"/>
</dbReference>
<dbReference type="Proteomes" id="UP001470230">
    <property type="component" value="Unassembled WGS sequence"/>
</dbReference>
<accession>A0ABR2GS52</accession>
<dbReference type="SUPFAM" id="SSF48403">
    <property type="entry name" value="Ankyrin repeat"/>
    <property type="match status" value="1"/>
</dbReference>
<reference evidence="1 2" key="1">
    <citation type="submission" date="2024-04" db="EMBL/GenBank/DDBJ databases">
        <title>Tritrichomonas musculus Genome.</title>
        <authorList>
            <person name="Alves-Ferreira E."/>
            <person name="Grigg M."/>
            <person name="Lorenzi H."/>
            <person name="Galac M."/>
        </authorList>
    </citation>
    <scope>NUCLEOTIDE SEQUENCE [LARGE SCALE GENOMIC DNA]</scope>
    <source>
        <strain evidence="1 2">EAF2021</strain>
    </source>
</reference>
<protein>
    <recommendedName>
        <fullName evidence="3">DUF3447 domain-containing protein</fullName>
    </recommendedName>
</protein>
<keyword evidence="2" id="KW-1185">Reference proteome</keyword>
<evidence type="ECO:0000313" key="1">
    <source>
        <dbReference type="EMBL" id="KAK8836749.1"/>
    </source>
</evidence>
<name>A0ABR2GS52_9EUKA</name>
<organism evidence="1 2">
    <name type="scientific">Tritrichomonas musculus</name>
    <dbReference type="NCBI Taxonomy" id="1915356"/>
    <lineage>
        <taxon>Eukaryota</taxon>
        <taxon>Metamonada</taxon>
        <taxon>Parabasalia</taxon>
        <taxon>Tritrichomonadida</taxon>
        <taxon>Tritrichomonadidae</taxon>
        <taxon>Tritrichomonas</taxon>
    </lineage>
</organism>
<proteinExistence type="predicted"/>
<evidence type="ECO:0000313" key="2">
    <source>
        <dbReference type="Proteomes" id="UP001470230"/>
    </source>
</evidence>
<dbReference type="InterPro" id="IPR036770">
    <property type="entry name" value="Ankyrin_rpt-contain_sf"/>
</dbReference>
<dbReference type="PANTHER" id="PTHR24159:SF5">
    <property type="entry name" value="ANK_REP_REGION DOMAIN-CONTAINING PROTEIN"/>
    <property type="match status" value="1"/>
</dbReference>
<gene>
    <name evidence="1" type="ORF">M9Y10_037267</name>
</gene>